<evidence type="ECO:0000313" key="2">
    <source>
        <dbReference type="Proteomes" id="UP001415857"/>
    </source>
</evidence>
<name>A0AAP0NC99_LIQFO</name>
<dbReference type="PANTHER" id="PTHR13554">
    <property type="entry name" value="26S PROTEASOME NON-ATPASE REGULATORY SUBUNIT 5-RELATED"/>
    <property type="match status" value="1"/>
</dbReference>
<dbReference type="AlphaFoldDB" id="A0AAP0NC99"/>
<reference evidence="1 2" key="1">
    <citation type="journal article" date="2024" name="Plant J.">
        <title>Genome sequences and population genomics reveal climatic adaptation and genomic divergence between two closely related sweetgum species.</title>
        <authorList>
            <person name="Xu W.Q."/>
            <person name="Ren C.Q."/>
            <person name="Zhang X.Y."/>
            <person name="Comes H.P."/>
            <person name="Liu X.H."/>
            <person name="Li Y.G."/>
            <person name="Kettle C.J."/>
            <person name="Jalonen R."/>
            <person name="Gaisberger H."/>
            <person name="Ma Y.Z."/>
            <person name="Qiu Y.X."/>
        </authorList>
    </citation>
    <scope>NUCLEOTIDE SEQUENCE [LARGE SCALE GENOMIC DNA]</scope>
    <source>
        <strain evidence="1">Hangzhou</strain>
    </source>
</reference>
<evidence type="ECO:0000313" key="1">
    <source>
        <dbReference type="EMBL" id="KAK9268414.1"/>
    </source>
</evidence>
<accession>A0AAP0NC99</accession>
<dbReference type="Pfam" id="PF10508">
    <property type="entry name" value="Proteasom_PSMB"/>
    <property type="match status" value="1"/>
</dbReference>
<evidence type="ECO:0008006" key="3">
    <source>
        <dbReference type="Google" id="ProtNLM"/>
    </source>
</evidence>
<dbReference type="SUPFAM" id="SSF48371">
    <property type="entry name" value="ARM repeat"/>
    <property type="match status" value="1"/>
</dbReference>
<sequence>MEEFSVDDPTQLLEAASEFAHHLGVQTDASAKDFLDRFPLPVILSALQTKADVPGLENTLVACLERIFKTKYGAAFIPQYMAFLQVGLRADSQAVRGLACNTVSSLLESIGENTISTAQLVNEYDLYPLLLDCLINGNEQVSTASMDAIKNLACSPEGMAIIFPANSDEATHLRSLAARCSSLGRVRILALIVKLFSISTSVASVIFNSNLLSLFEAEVSNTNDMLVTLNVLELLYELAEIQHGTEFLSRTTLLHLLSSIISNTSVGSILRCRAMMISGRLLCKENVFMFIDESSVKTVILATDGRLGSLESLDTDECESALEALGQIGSSIQGAALLFSSSPPPARHVIDAAFDRQGHGKQLPALHALGYISGEARSENNRILNGDAEESLRRLIYETASKSSRLTPSVSSFFFVSLSLFWHLFHCR</sequence>
<protein>
    <recommendedName>
        <fullName evidence="3">ARM repeat superfamily protein</fullName>
    </recommendedName>
</protein>
<dbReference type="InterPro" id="IPR011989">
    <property type="entry name" value="ARM-like"/>
</dbReference>
<gene>
    <name evidence="1" type="ORF">L1049_000164</name>
</gene>
<dbReference type="InterPro" id="IPR019538">
    <property type="entry name" value="PSMD5"/>
</dbReference>
<dbReference type="PANTHER" id="PTHR13554:SF10">
    <property type="entry name" value="26S PROTEASOME NON-ATPASE REGULATORY SUBUNIT 5"/>
    <property type="match status" value="1"/>
</dbReference>
<proteinExistence type="predicted"/>
<dbReference type="Proteomes" id="UP001415857">
    <property type="component" value="Unassembled WGS sequence"/>
</dbReference>
<dbReference type="GO" id="GO:0005829">
    <property type="term" value="C:cytosol"/>
    <property type="evidence" value="ECO:0007669"/>
    <property type="project" value="TreeGrafter"/>
</dbReference>
<dbReference type="InterPro" id="IPR016024">
    <property type="entry name" value="ARM-type_fold"/>
</dbReference>
<keyword evidence="2" id="KW-1185">Reference proteome</keyword>
<dbReference type="EMBL" id="JBBPBK010000015">
    <property type="protein sequence ID" value="KAK9268414.1"/>
    <property type="molecule type" value="Genomic_DNA"/>
</dbReference>
<dbReference type="Gene3D" id="1.25.10.10">
    <property type="entry name" value="Leucine-rich Repeat Variant"/>
    <property type="match status" value="1"/>
</dbReference>
<comment type="caution">
    <text evidence="1">The sequence shown here is derived from an EMBL/GenBank/DDBJ whole genome shotgun (WGS) entry which is preliminary data.</text>
</comment>
<dbReference type="GO" id="GO:0043248">
    <property type="term" value="P:proteasome assembly"/>
    <property type="evidence" value="ECO:0007669"/>
    <property type="project" value="InterPro"/>
</dbReference>
<organism evidence="1 2">
    <name type="scientific">Liquidambar formosana</name>
    <name type="common">Formosan gum</name>
    <dbReference type="NCBI Taxonomy" id="63359"/>
    <lineage>
        <taxon>Eukaryota</taxon>
        <taxon>Viridiplantae</taxon>
        <taxon>Streptophyta</taxon>
        <taxon>Embryophyta</taxon>
        <taxon>Tracheophyta</taxon>
        <taxon>Spermatophyta</taxon>
        <taxon>Magnoliopsida</taxon>
        <taxon>eudicotyledons</taxon>
        <taxon>Gunneridae</taxon>
        <taxon>Pentapetalae</taxon>
        <taxon>Saxifragales</taxon>
        <taxon>Altingiaceae</taxon>
        <taxon>Liquidambar</taxon>
    </lineage>
</organism>